<dbReference type="Gene3D" id="3.20.20.70">
    <property type="entry name" value="Aldolase class I"/>
    <property type="match status" value="1"/>
</dbReference>
<sequence length="356" mass="37266">MVGNSKLNEWFPHAISPVVICAPMFGVSNGALAAEVTRAGGLGMIAAGYIWSPDSPQLTTLASELSIAREALGLSSQPEVAIPVGVGFILCHPSMVHFEATVLPILEANVPRAVWLFAQDPDLPTDLIPRVVSKLHALGVVVFSQVGTVAAARRSASDGVDVIVAQGVDAGGHQNARGAGVVTLVPEVVEMVASEFKTQGREIVVVAAGGIVDGRGVAAVLALGAEAAVMGTRFLAATDTNTPEFRRKLVLEATDGGVSTIKSNFHDDIQDTAIWPRVYDGRAIVGPSYQDFAAGVPLEENLGKYSAAQTSGDMSRLVTWAGTGVGLIKERKTAGEIVKEAREVAKETIRRIQSIL</sequence>
<name>A0AA39WGM4_9PEZI</name>
<dbReference type="InterPro" id="IPR013785">
    <property type="entry name" value="Aldolase_TIM"/>
</dbReference>
<evidence type="ECO:0008006" key="6">
    <source>
        <dbReference type="Google" id="ProtNLM"/>
    </source>
</evidence>
<dbReference type="Pfam" id="PF03060">
    <property type="entry name" value="NMO"/>
    <property type="match status" value="1"/>
</dbReference>
<dbReference type="SUPFAM" id="SSF51412">
    <property type="entry name" value="Inosine monophosphate dehydrogenase (IMPDH)"/>
    <property type="match status" value="1"/>
</dbReference>
<evidence type="ECO:0000313" key="5">
    <source>
        <dbReference type="Proteomes" id="UP001174934"/>
    </source>
</evidence>
<dbReference type="EMBL" id="JAULSR010000007">
    <property type="protein sequence ID" value="KAK0615000.1"/>
    <property type="molecule type" value="Genomic_DNA"/>
</dbReference>
<reference evidence="4" key="1">
    <citation type="submission" date="2023-06" db="EMBL/GenBank/DDBJ databases">
        <title>Genome-scale phylogeny and comparative genomics of the fungal order Sordariales.</title>
        <authorList>
            <consortium name="Lawrence Berkeley National Laboratory"/>
            <person name="Hensen N."/>
            <person name="Bonometti L."/>
            <person name="Westerberg I."/>
            <person name="Brannstrom I.O."/>
            <person name="Guillou S."/>
            <person name="Cros-Aarteil S."/>
            <person name="Calhoun S."/>
            <person name="Haridas S."/>
            <person name="Kuo A."/>
            <person name="Mondo S."/>
            <person name="Pangilinan J."/>
            <person name="Riley R."/>
            <person name="LaButti K."/>
            <person name="Andreopoulos B."/>
            <person name="Lipzen A."/>
            <person name="Chen C."/>
            <person name="Yanf M."/>
            <person name="Daum C."/>
            <person name="Ng V."/>
            <person name="Clum A."/>
            <person name="Steindorff A."/>
            <person name="Ohm R."/>
            <person name="Martin F."/>
            <person name="Silar P."/>
            <person name="Natvig D."/>
            <person name="Lalanne C."/>
            <person name="Gautier V."/>
            <person name="Ament-velasquez S.L."/>
            <person name="Kruys A."/>
            <person name="Hutchinson M.I."/>
            <person name="Powell A.J."/>
            <person name="Barry K."/>
            <person name="Miller A.N."/>
            <person name="Grigoriev I.V."/>
            <person name="Debuchy R."/>
            <person name="Gladieux P."/>
            <person name="Thoren M.H."/>
            <person name="Johannesson H."/>
        </authorList>
    </citation>
    <scope>NUCLEOTIDE SEQUENCE</scope>
    <source>
        <strain evidence="4">SMH3391-2</strain>
    </source>
</reference>
<evidence type="ECO:0000313" key="4">
    <source>
        <dbReference type="EMBL" id="KAK0615000.1"/>
    </source>
</evidence>
<dbReference type="GO" id="GO:0018580">
    <property type="term" value="F:nitronate monooxygenase activity"/>
    <property type="evidence" value="ECO:0007669"/>
    <property type="project" value="InterPro"/>
</dbReference>
<keyword evidence="5" id="KW-1185">Reference proteome</keyword>
<keyword evidence="3" id="KW-0560">Oxidoreductase</keyword>
<gene>
    <name evidence="4" type="ORF">B0T17DRAFT_540804</name>
</gene>
<dbReference type="CDD" id="cd04730">
    <property type="entry name" value="NPD_like"/>
    <property type="match status" value="1"/>
</dbReference>
<protein>
    <recommendedName>
        <fullName evidence="6">Nitronate monooxygenase domain-containing protein</fullName>
    </recommendedName>
</protein>
<dbReference type="PANTHER" id="PTHR32332">
    <property type="entry name" value="2-NITROPROPANE DIOXYGENASE"/>
    <property type="match status" value="1"/>
</dbReference>
<dbReference type="PANTHER" id="PTHR32332:SF34">
    <property type="entry name" value="2-NITROPROPANE DIOXYGENASE FAMILY, PUTATIVE-RELATED"/>
    <property type="match status" value="1"/>
</dbReference>
<keyword evidence="2" id="KW-0288">FMN</keyword>
<keyword evidence="1" id="KW-0285">Flavoprotein</keyword>
<organism evidence="4 5">
    <name type="scientific">Bombardia bombarda</name>
    <dbReference type="NCBI Taxonomy" id="252184"/>
    <lineage>
        <taxon>Eukaryota</taxon>
        <taxon>Fungi</taxon>
        <taxon>Dikarya</taxon>
        <taxon>Ascomycota</taxon>
        <taxon>Pezizomycotina</taxon>
        <taxon>Sordariomycetes</taxon>
        <taxon>Sordariomycetidae</taxon>
        <taxon>Sordariales</taxon>
        <taxon>Lasiosphaeriaceae</taxon>
        <taxon>Bombardia</taxon>
    </lineage>
</organism>
<dbReference type="AlphaFoldDB" id="A0AA39WGM4"/>
<dbReference type="InterPro" id="IPR004136">
    <property type="entry name" value="NMO"/>
</dbReference>
<evidence type="ECO:0000256" key="2">
    <source>
        <dbReference type="ARBA" id="ARBA00022643"/>
    </source>
</evidence>
<evidence type="ECO:0000256" key="1">
    <source>
        <dbReference type="ARBA" id="ARBA00022630"/>
    </source>
</evidence>
<comment type="caution">
    <text evidence="4">The sequence shown here is derived from an EMBL/GenBank/DDBJ whole genome shotgun (WGS) entry which is preliminary data.</text>
</comment>
<proteinExistence type="predicted"/>
<dbReference type="Proteomes" id="UP001174934">
    <property type="component" value="Unassembled WGS sequence"/>
</dbReference>
<evidence type="ECO:0000256" key="3">
    <source>
        <dbReference type="ARBA" id="ARBA00023002"/>
    </source>
</evidence>
<accession>A0AA39WGM4</accession>